<feature type="non-terminal residue" evidence="2">
    <location>
        <position position="67"/>
    </location>
</feature>
<evidence type="ECO:0000313" key="3">
    <source>
        <dbReference type="Proteomes" id="UP000316621"/>
    </source>
</evidence>
<sequence>MSVFAPPFITHNGSLLPPYSLRHSAYKAKSSIGIKAYALASCLQNDPHSTHHVPQQTIASLPLKSQG</sequence>
<dbReference type="EMBL" id="CM010721">
    <property type="protein sequence ID" value="RZC70634.1"/>
    <property type="molecule type" value="Genomic_DNA"/>
</dbReference>
<reference evidence="2 3" key="1">
    <citation type="journal article" date="2018" name="Science">
        <title>The opium poppy genome and morphinan production.</title>
        <authorList>
            <person name="Guo L."/>
            <person name="Winzer T."/>
            <person name="Yang X."/>
            <person name="Li Y."/>
            <person name="Ning Z."/>
            <person name="He Z."/>
            <person name="Teodor R."/>
            <person name="Lu Y."/>
            <person name="Bowser T.A."/>
            <person name="Graham I.A."/>
            <person name="Ye K."/>
        </authorList>
    </citation>
    <scope>NUCLEOTIDE SEQUENCE [LARGE SCALE GENOMIC DNA]</scope>
    <source>
        <strain evidence="3">cv. HN1</strain>
        <tissue evidence="2">Leaves</tissue>
    </source>
</reference>
<evidence type="ECO:0000313" key="2">
    <source>
        <dbReference type="EMBL" id="RZC70634.1"/>
    </source>
</evidence>
<evidence type="ECO:0000256" key="1">
    <source>
        <dbReference type="SAM" id="MobiDB-lite"/>
    </source>
</evidence>
<gene>
    <name evidence="2" type="ORF">C5167_034091</name>
</gene>
<keyword evidence="3" id="KW-1185">Reference proteome</keyword>
<protein>
    <submittedName>
        <fullName evidence="2">Uncharacterized protein</fullName>
    </submittedName>
</protein>
<dbReference type="Gramene" id="RZC70634">
    <property type="protein sequence ID" value="RZC70634"/>
    <property type="gene ID" value="C5167_034091"/>
</dbReference>
<dbReference type="Proteomes" id="UP000316621">
    <property type="component" value="Chromosome 7"/>
</dbReference>
<accession>A0A4Y7KB82</accession>
<name>A0A4Y7KB82_PAPSO</name>
<proteinExistence type="predicted"/>
<dbReference type="AlphaFoldDB" id="A0A4Y7KB82"/>
<organism evidence="2 3">
    <name type="scientific">Papaver somniferum</name>
    <name type="common">Opium poppy</name>
    <dbReference type="NCBI Taxonomy" id="3469"/>
    <lineage>
        <taxon>Eukaryota</taxon>
        <taxon>Viridiplantae</taxon>
        <taxon>Streptophyta</taxon>
        <taxon>Embryophyta</taxon>
        <taxon>Tracheophyta</taxon>
        <taxon>Spermatophyta</taxon>
        <taxon>Magnoliopsida</taxon>
        <taxon>Ranunculales</taxon>
        <taxon>Papaveraceae</taxon>
        <taxon>Papaveroideae</taxon>
        <taxon>Papaver</taxon>
    </lineage>
</organism>
<feature type="region of interest" description="Disordered" evidence="1">
    <location>
        <begin position="48"/>
        <end position="67"/>
    </location>
</feature>